<organism evidence="1 2">
    <name type="scientific">Solanum commersonii</name>
    <name type="common">Commerson's wild potato</name>
    <name type="synonym">Commerson's nightshade</name>
    <dbReference type="NCBI Taxonomy" id="4109"/>
    <lineage>
        <taxon>Eukaryota</taxon>
        <taxon>Viridiplantae</taxon>
        <taxon>Streptophyta</taxon>
        <taxon>Embryophyta</taxon>
        <taxon>Tracheophyta</taxon>
        <taxon>Spermatophyta</taxon>
        <taxon>Magnoliopsida</taxon>
        <taxon>eudicotyledons</taxon>
        <taxon>Gunneridae</taxon>
        <taxon>Pentapetalae</taxon>
        <taxon>asterids</taxon>
        <taxon>lamiids</taxon>
        <taxon>Solanales</taxon>
        <taxon>Solanaceae</taxon>
        <taxon>Solanoideae</taxon>
        <taxon>Solaneae</taxon>
        <taxon>Solanum</taxon>
    </lineage>
</organism>
<keyword evidence="2" id="KW-1185">Reference proteome</keyword>
<dbReference type="Proteomes" id="UP000824120">
    <property type="component" value="Chromosome 4"/>
</dbReference>
<gene>
    <name evidence="1" type="ORF">H5410_022362</name>
</gene>
<comment type="caution">
    <text evidence="1">The sequence shown here is derived from an EMBL/GenBank/DDBJ whole genome shotgun (WGS) entry which is preliminary data.</text>
</comment>
<dbReference type="AlphaFoldDB" id="A0A9J5ZDY9"/>
<protein>
    <submittedName>
        <fullName evidence="1">Uncharacterized protein</fullName>
    </submittedName>
</protein>
<reference evidence="1 2" key="1">
    <citation type="submission" date="2020-09" db="EMBL/GenBank/DDBJ databases">
        <title>De no assembly of potato wild relative species, Solanum commersonii.</title>
        <authorList>
            <person name="Cho K."/>
        </authorList>
    </citation>
    <scope>NUCLEOTIDE SEQUENCE [LARGE SCALE GENOMIC DNA]</scope>
    <source>
        <strain evidence="1">LZ3.2</strain>
        <tissue evidence="1">Leaf</tissue>
    </source>
</reference>
<evidence type="ECO:0000313" key="2">
    <source>
        <dbReference type="Proteomes" id="UP000824120"/>
    </source>
</evidence>
<dbReference type="EMBL" id="JACXVP010000004">
    <property type="protein sequence ID" value="KAG5611081.1"/>
    <property type="molecule type" value="Genomic_DNA"/>
</dbReference>
<sequence>MGRSSWVPSRATYPVSNVFFSDTHLPHECQPTPYPTPSLELSRSLFRDLPLGKVENTWGGFVFATTNPLN</sequence>
<evidence type="ECO:0000313" key="1">
    <source>
        <dbReference type="EMBL" id="KAG5611081.1"/>
    </source>
</evidence>
<proteinExistence type="predicted"/>
<accession>A0A9J5ZDY9</accession>
<name>A0A9J5ZDY9_SOLCO</name>